<dbReference type="Pfam" id="PF19055">
    <property type="entry name" value="ABC2_membrane_7"/>
    <property type="match status" value="4"/>
</dbReference>
<dbReference type="CDD" id="cd03232">
    <property type="entry name" value="ABCG_PDR_domain2"/>
    <property type="match status" value="3"/>
</dbReference>
<comment type="similarity">
    <text evidence="2">Belongs to the ABC transporter superfamily. ABCG family. PDR (TC 3.A.1.205) subfamily.</text>
</comment>
<feature type="region of interest" description="Disordered" evidence="10">
    <location>
        <begin position="1"/>
        <end position="21"/>
    </location>
</feature>
<feature type="transmembrane region" description="Helical" evidence="11">
    <location>
        <begin position="1298"/>
        <end position="1318"/>
    </location>
</feature>
<feature type="transmembrane region" description="Helical" evidence="11">
    <location>
        <begin position="690"/>
        <end position="712"/>
    </location>
</feature>
<protein>
    <recommendedName>
        <fullName evidence="12">ABC transporter domain-containing protein</fullName>
    </recommendedName>
</protein>
<accession>A0A3Q7IPK0</accession>
<feature type="domain" description="ABC transporter" evidence="12">
    <location>
        <begin position="1598"/>
        <end position="1871"/>
    </location>
</feature>
<keyword evidence="3" id="KW-0813">Transport</keyword>
<feature type="transmembrane region" description="Helical" evidence="11">
    <location>
        <begin position="2704"/>
        <end position="2725"/>
    </location>
</feature>
<feature type="transmembrane region" description="Helical" evidence="11">
    <location>
        <begin position="3450"/>
        <end position="3468"/>
    </location>
</feature>
<feature type="transmembrane region" description="Helical" evidence="11">
    <location>
        <begin position="546"/>
        <end position="567"/>
    </location>
</feature>
<feature type="domain" description="ABC transporter" evidence="12">
    <location>
        <begin position="3009"/>
        <end position="3282"/>
    </location>
</feature>
<feature type="domain" description="ABC transporter" evidence="12">
    <location>
        <begin position="834"/>
        <end position="1091"/>
    </location>
</feature>
<dbReference type="InterPro" id="IPR034003">
    <property type="entry name" value="ABCG_PDR_2"/>
</dbReference>
<evidence type="ECO:0000256" key="6">
    <source>
        <dbReference type="ARBA" id="ARBA00022741"/>
    </source>
</evidence>
<dbReference type="CDD" id="cd03233">
    <property type="entry name" value="ABCG_PDR_domain1"/>
    <property type="match status" value="3"/>
</dbReference>
<dbReference type="PaxDb" id="4081-Solyc11g007300.1.1"/>
<feature type="transmembrane region" description="Helical" evidence="11">
    <location>
        <begin position="3378"/>
        <end position="3399"/>
    </location>
</feature>
<feature type="region of interest" description="Disordered" evidence="10">
    <location>
        <begin position="3648"/>
        <end position="3677"/>
    </location>
</feature>
<feature type="transmembrane region" description="Helical" evidence="11">
    <location>
        <begin position="1325"/>
        <end position="1346"/>
    </location>
</feature>
<dbReference type="Gramene" id="Solyc11g007300.2.1">
    <property type="protein sequence ID" value="Solyc11g007300.2.1"/>
    <property type="gene ID" value="Solyc11g007300.2"/>
</dbReference>
<feature type="transmembrane region" description="Helical" evidence="11">
    <location>
        <begin position="1404"/>
        <end position="1427"/>
    </location>
</feature>
<reference evidence="13" key="2">
    <citation type="submission" date="2019-01" db="UniProtKB">
        <authorList>
            <consortium name="EnsemblPlants"/>
        </authorList>
    </citation>
    <scope>IDENTIFICATION</scope>
    <source>
        <strain evidence="13">cv. Heinz 1706</strain>
    </source>
</reference>
<dbReference type="FunFam" id="3.40.50.300:FF:000059">
    <property type="entry name" value="ABC transporter G family member 40"/>
    <property type="match status" value="3"/>
</dbReference>
<feature type="transmembrane region" description="Helical" evidence="11">
    <location>
        <begin position="2765"/>
        <end position="2784"/>
    </location>
</feature>
<keyword evidence="7" id="KW-0067">ATP-binding</keyword>
<dbReference type="GO" id="GO:0140359">
    <property type="term" value="F:ABC-type transporter activity"/>
    <property type="evidence" value="ECO:0007669"/>
    <property type="project" value="InterPro"/>
</dbReference>
<dbReference type="InterPro" id="IPR003593">
    <property type="entry name" value="AAA+_ATPase"/>
</dbReference>
<feature type="transmembrane region" description="Helical" evidence="11">
    <location>
        <begin position="3607"/>
        <end position="3634"/>
    </location>
</feature>
<evidence type="ECO:0000256" key="3">
    <source>
        <dbReference type="ARBA" id="ARBA00022448"/>
    </source>
</evidence>
<evidence type="ECO:0000256" key="2">
    <source>
        <dbReference type="ARBA" id="ARBA00006012"/>
    </source>
</evidence>
<keyword evidence="5" id="KW-0677">Repeat</keyword>
<evidence type="ECO:0000256" key="1">
    <source>
        <dbReference type="ARBA" id="ARBA00004141"/>
    </source>
</evidence>
<dbReference type="PANTHER" id="PTHR48040:SF44">
    <property type="entry name" value="SULFATE-TRANSPORTING ATPASE"/>
    <property type="match status" value="1"/>
</dbReference>
<dbReference type="InterPro" id="IPR013581">
    <property type="entry name" value="PDR_assoc"/>
</dbReference>
<dbReference type="InParanoid" id="A0A3Q7IPK0"/>
<feature type="transmembrane region" description="Helical" evidence="11">
    <location>
        <begin position="2111"/>
        <end position="2133"/>
    </location>
</feature>
<feature type="transmembrane region" description="Helical" evidence="11">
    <location>
        <begin position="2731"/>
        <end position="2753"/>
    </location>
</feature>
<feature type="transmembrane region" description="Helical" evidence="11">
    <location>
        <begin position="2636"/>
        <end position="2654"/>
    </location>
</feature>
<feature type="transmembrane region" description="Helical" evidence="11">
    <location>
        <begin position="775"/>
        <end position="802"/>
    </location>
</feature>
<dbReference type="InterPro" id="IPR003439">
    <property type="entry name" value="ABC_transporter-like_ATP-bd"/>
</dbReference>
<dbReference type="InterPro" id="IPR013525">
    <property type="entry name" value="ABC2_TM"/>
</dbReference>
<feature type="domain" description="ABC transporter" evidence="12">
    <location>
        <begin position="2299"/>
        <end position="2542"/>
    </location>
</feature>
<sequence length="4249" mass="482642">MEVTLGQDELAKSMSRRSMSKSIRSVSSRSWASASVREVMFTEPGGGDVFQKSARENDDEQELKWAAIERLPTYDRLRKGILRQTLDDGKINYHEVDVVHLGLQDRKQILESILKVVEEDNERFLRRLRGRTDRVGIEIPKIEVRFEDLCIDGDAYVGSRVLPTLWNASINFVEGFLEKIKIVPSKKRVVNILRDVSGIVRPSRMTLLLGPPGSGKTTLLKALAAVLDKDLRVNGRISYCGQELSEFIPQRTCAYISQHDVHHGEMTVKETLDFAGRCLGIGTRYELLTELLRREKDAGIKPDPEIDAFMKATAVAGQESSLVTDYVLKILGMDICADILVGDDMRRGISGGQKKRLTTGEMLVGPAKVFFMDEISTGLDSSTTFQIVKYMRQMVHIMDVTMIISLLQPAPETYDLFDDIILLSEGNIIYQGPREHVLEFFEGVGFKCPERKGVADFLQEVTSLKDQEQYWFRRNEPYRYISVAEFAERFRNFHVGQQLLDDLRVPYDKNKAHPAALVTEKYGISNTELFKACLSREWLLIKRNSFLYIFKMFQITVMSIITFTVFFRTEMKTGQLADGGKFYGALFFSLINIMFNGTAELALTIFRLPVFFKQRDSLFYPAWAFTLPIWLLRIPISFIESLIWVLLTYYTIGFAPDFTRFLRQFLVFFALHQSALSLFRFVAALGRSQVVANTFATFTILIVFLLGGFIVAKDDLEPWMRWGYYLSPMTYGQNAIAINEFLDERWNTPNDDTRFSEPTVGKVLLKARSMYTSDYAFWLCVVALFAFSFLFNICSILALTYLNRIVMDVRNTNNSSIEESKKRGMVLPFQPLSLAFNHIDYYVDMPAEMKDQGVDETRLQLLRDVSGAFRPGVLTALVGVSGAGKTTLMDVLAGRKTEGYIEGSINISGYPKNQSTFARISGYCEQNDIHSPHVTVYESLVYSAWLRLSPDVKEYTRKNFVEEIMELVELNPLRDSLVGLPGVDGLSTEQRKRLTIAVELVANPSIIFMDEPTSGLDARAAAIVMRTVRNTVDTGRTVVCTIHQPSIDIFEAFDEVVSTSSVGFHNSWMFVHCDATVLLVIMSNDFLSAVIDEKRRTSHICRASWSSFSPTDRSIPGVPGIKEGYNPATWMLDISSPAVEAQLQVDFTHIYVNSELYRRNQELIKELSIPAPGSKDLHFPTEFSQPFFEQCKACFWKQHLSYWRHPQYNAFRSNIRNHFLEQGEPTVSNLRKTNLPYSVITFYLIANYDNRFKLQDLLNIVGAMYAAVMFLGGTNTLAVQSIVAVERTVFYREKAAGMYSALPYAFAQVAIETIYIAIQTFIYSFILYAMIGFHWTVGKFFLFYFFQIPIWWRWYYWASPVAWTIYGLVTSQIGDKNNPIVIPGGGEVSIKLYLKDSFGFEYDFLGVVAVVHVAWAVFFCFVFAYAINRGERAKSLSRRSMSRRGPGMSSSSWTTPGVSEMYGTAPGSDVFERSRRENDDEQELKWAAIERLPTYDRLRKGILKQTLDDGETKYHEVDLVHLGLQDRKQLLEGILKLVEEDNERFLRRYRDRTDRVGIEIPKVEVRFEHLRIDGDAYVGSRALPTLWNASINFVEGFLQKIKIVPSKKRVVNILRDVSGIIRPSRMTLLLGPPGAGKTTLLKALAAVPDKDLRVNGRISYCGHELSEFIPQRTCAYISQHDIHHGEMTVRETLDFAGRCLGVGTRYELLTELSRREKDVGIKPDPEMDTYLKATAVSGQESSLVTDYVLKILGMDICADILVGDDMRRGISGGQKKRLTTGEMLAGPAKVFYMDEISTGLDSSTTFQIVKYMRQMVHIMDVTMIISLLQPAPETYDLFDDIILLSEGKIVYQGPRENVLEFFESVGFKCPERKGVADFLQEVTSLKDQEQYWFRRNEPYKYISVAEFVERFTNFHVGQQLFEELGVPYDKRKTHPAALVTEKYGISNMELFKACLSREWLLMKRNSFLYIFKTFQITLTAIITFTVFFRTEMKTGQIADGGKFYGALFFSLINIMFNGTAELALTVIRLPVFYKQRDSLFYPAWAFALPIWLLRIPLSFVESLIWIVLTYYTIGFAPAASRFFRQFLAFFALHLSALSLFRFIAALGRTQVVSSTFTTFTILIVFVLGGFIVAKDDLEPWMQWGYYISPMTYGQNAIAINEFLDERWSTPNNDTRFSEPTVGKVLLKARSMYTEDHVFWLCVVALFAFSFIFNFGFILALTYLNRKSQIFYNRLLVLIKSCKKNAALGDSRSVISDDDRSISRGIRDTNSSSSEEAKKKGMGLPFQPLSIAFNHMNYYVNMPDEMKVQGVEDTRLQLLRNVSGAFRPGVLTALVGVSGAGKTTLMDVLAGRKTEGSIEGSISISGYPKNQSTFARISGYCEQNDIHSPHVTVYESLVYSAWLRLSPDVKKQTRKNFVEEVMDLVELNSLRDSLVGLPGVDGLSTEQRKRLTIAVELVANPSIVFMDEPTSGLDARAAAIVMRTVRNTVDTGRTVVCTIHQPSIDIFEAFDELLLMKRGGQVIYAGPLGHHSHLLIEYFQSVPGVPEIKEGINPATWMLDVSSPAVEAQLQVDFADIYANSELYRRNQELIKELSIPAPGSQDLHFPTKFSQPFFEQCKACFWKQHLSYWRHPQYNAIRFAMTAMIGVIFGIIFWNKGNQLSKQQDLLNIVGAIYAAVMFLGGTNTSTVQSVVAIERTVFYREKAAGMFSALPYAFAQVVIETIYIAIQTFIYSLILFTMIGFQWTVGNFWNLFSGFVISRTQIPIWWRWYYWGSPVAWTIYGLVTSQVGDKSNLIEIPGSGEVSLKSYLKESCGFEYDFLGVVAAMHVVWAVFFCFVFAYAIKENELVRSMSKKPSFSSASRRGSWASASLREAFGAPGGDVFVKSGRQDDEDELKWAAIERLPTYDRMRKGILKQVLDNGRIVHEQVDVAHMGMHEKKQLMENILNGIDEDNERFLLRLKDRIERVGIDIPKIEIRFEHLSIEGDAYVGSRALPTLWNSTINSLEGLLGLVRLSPSKKKSVKILDDISGIVKPSKMTLLLGPPASGKTTLLKALAGKLEQDLRVKGKVTHCGHELKEFIPQRTCAYICQHDLHHGEMTVRETLDFSGRCFGVGARYELLAELSRREKESGIKPDPEVDAFMKAISVAGQKTNLVTDSVLKILGLDICSDTMVGDEMRRGISGGQKKRVTTGEMLVGPAKVFLMDEISTGLDSSTTFQIVKYMRQMVHIMNVTMIISLLQPAPETFDLFDEIILLSEGQVVYQGPRENVLEFFESVGFKCPERKGVADFLQEVTSKKDQEQYWSKKNVPYQFVSVRDFVEHFKSFHLGLKLFGEVQVPYDRSRTHPAALVKAKYGISNKELFKACLSREWLLMKRNSFVYIFKTVQITIMAIFTFTVFFRTKMKHGEAEDGGKFYGALFFSLLNVMFNGMAELAMTIFRLPVFFKQRDALFYPAWAFALPIWLLRIPISLMESGIWILLTYYTVGFAPAADRFFRQYLAYVGIHQMALGLFRFIAALGRTQVVANTLGTFTLLSVFVLGGFIIAKDDLQPWMKWAYYLSPMSYGQNAIVLVEFLDKRWNKPNEDPSFQGKTVGIELLKARGMFTEDIWYWICVIALFSFSLFFNLCFVAALTYLKPLGDTKSIMVNEEDSQNKEKKMKVTPHEGSGKNTSEDINSNSAASATNKKGMVLPFQPLSLSFEHVNYYVDMPAEMRSQGIEETRLQLLREVSGAFRPGVLTALMGVSGAGKTTLMDVLAGRKTGGYIEGSICVSGYPKIQETFARVSGYCEQNDIHSPHVTVYESLLYSAWLRLPSDVNNETRMMFVEEVMELVELTLLRNSLVGLPGVDGLSTEQRKRLTIAVELVANPSIIFMDEPTSGLDARAAAIVMRAVRNTVDTGRTVVCTIHQPSIDIFESFDERGGQVIYAGPLGRNSQHLIEYFESVPGVNKIKDGYNPATWMLEVSAASVETQFSINFAEIYTNSDLYRRNEELNKELSTPAPGSKDLYFPTKYSQPLLTQFKACLWKQHWSYWRNPQYNVIRFFMTTVIGIIFGVIFWDKGGKFEKQQDLSNLMGAMYAAVLFLGGTNTSAVQSVVAIERTVFYRERAAGMFSALPYAFAQVTVETIYVGIQTFLYSLILYSMIGFEWQADKFFWFYYYQIPIWWRWYYWGSPVAWTIYGLITSQLGDKTELVHIPSHDGTPTYIQLKDYLKQYLDYDYDFLGAVAAAHLAWVLLFFFVFVYAIRVLNFQKR</sequence>
<feature type="transmembrane region" description="Helical" evidence="11">
    <location>
        <begin position="2197"/>
        <end position="2223"/>
    </location>
</feature>
<feature type="transmembrane region" description="Helical" evidence="11">
    <location>
        <begin position="1967"/>
        <end position="1988"/>
    </location>
</feature>
<keyword evidence="6" id="KW-0547">Nucleotide-binding</keyword>
<feature type="compositionally biased region" description="Polar residues" evidence="10">
    <location>
        <begin position="3666"/>
        <end position="3677"/>
    </location>
</feature>
<comment type="subcellular location">
    <subcellularLocation>
        <location evidence="1">Membrane</location>
        <topology evidence="1">Multi-pass membrane protein</topology>
    </subcellularLocation>
</comment>
<evidence type="ECO:0000256" key="8">
    <source>
        <dbReference type="ARBA" id="ARBA00022989"/>
    </source>
</evidence>
<evidence type="ECO:0000256" key="4">
    <source>
        <dbReference type="ARBA" id="ARBA00022692"/>
    </source>
</evidence>
<dbReference type="STRING" id="4081.A0A3Q7IPK0"/>
<proteinExistence type="inferred from homology"/>
<evidence type="ECO:0000256" key="11">
    <source>
        <dbReference type="SAM" id="Phobius"/>
    </source>
</evidence>
<dbReference type="GO" id="GO:0005524">
    <property type="term" value="F:ATP binding"/>
    <property type="evidence" value="ECO:0007669"/>
    <property type="project" value="UniProtKB-KW"/>
</dbReference>
<evidence type="ECO:0000256" key="7">
    <source>
        <dbReference type="ARBA" id="ARBA00022840"/>
    </source>
</evidence>
<dbReference type="GO" id="GO:2000032">
    <property type="term" value="P:regulation of secondary shoot formation"/>
    <property type="evidence" value="ECO:0007669"/>
    <property type="project" value="UniProtKB-ARBA"/>
</dbReference>
<organism evidence="13">
    <name type="scientific">Solanum lycopersicum</name>
    <name type="common">Tomato</name>
    <name type="synonym">Lycopersicon esculentum</name>
    <dbReference type="NCBI Taxonomy" id="4081"/>
    <lineage>
        <taxon>Eukaryota</taxon>
        <taxon>Viridiplantae</taxon>
        <taxon>Streptophyta</taxon>
        <taxon>Embryophyta</taxon>
        <taxon>Tracheophyta</taxon>
        <taxon>Spermatophyta</taxon>
        <taxon>Magnoliopsida</taxon>
        <taxon>eudicotyledons</taxon>
        <taxon>Gunneridae</taxon>
        <taxon>Pentapetalae</taxon>
        <taxon>asterids</taxon>
        <taxon>lamiids</taxon>
        <taxon>Solanales</taxon>
        <taxon>Solanaceae</taxon>
        <taxon>Solanoideae</taxon>
        <taxon>Solaneae</taxon>
        <taxon>Solanum</taxon>
        <taxon>Solanum subgen. Lycopersicon</taxon>
    </lineage>
</organism>
<feature type="transmembrane region" description="Helical" evidence="11">
    <location>
        <begin position="3414"/>
        <end position="3438"/>
    </location>
</feature>
<feature type="transmembrane region" description="Helical" evidence="11">
    <location>
        <begin position="2086"/>
        <end position="2104"/>
    </location>
</feature>
<feature type="transmembrane region" description="Helical" evidence="11">
    <location>
        <begin position="2819"/>
        <end position="2842"/>
    </location>
</feature>
<dbReference type="Pfam" id="PF08370">
    <property type="entry name" value="PDR_assoc"/>
    <property type="match status" value="3"/>
</dbReference>
<dbReference type="Gene3D" id="3.40.50.300">
    <property type="entry name" value="P-loop containing nucleotide triphosphate hydrolases"/>
    <property type="match status" value="6"/>
</dbReference>
<feature type="transmembrane region" description="Helical" evidence="11">
    <location>
        <begin position="2039"/>
        <end position="2066"/>
    </location>
</feature>
<keyword evidence="4 11" id="KW-0812">Transmembrane</keyword>
<feature type="domain" description="ABC transporter" evidence="12">
    <location>
        <begin position="177"/>
        <end position="450"/>
    </location>
</feature>
<dbReference type="InterPro" id="IPR029481">
    <property type="entry name" value="ABC_trans_N"/>
</dbReference>
<evidence type="ECO:0000256" key="9">
    <source>
        <dbReference type="ARBA" id="ARBA00023136"/>
    </source>
</evidence>
<dbReference type="Pfam" id="PF01061">
    <property type="entry name" value="ABC2_membrane"/>
    <property type="match status" value="6"/>
</dbReference>
<feature type="transmembrane region" description="Helical" evidence="11">
    <location>
        <begin position="582"/>
        <end position="606"/>
    </location>
</feature>
<feature type="transmembrane region" description="Helical" evidence="11">
    <location>
        <begin position="4075"/>
        <end position="4095"/>
    </location>
</feature>
<keyword evidence="9 11" id="KW-0472">Membrane</keyword>
<reference evidence="13" key="1">
    <citation type="journal article" date="2012" name="Nature">
        <title>The tomato genome sequence provides insights into fleshy fruit evolution.</title>
        <authorList>
            <consortium name="Tomato Genome Consortium"/>
        </authorList>
    </citation>
    <scope>NUCLEOTIDE SEQUENCE [LARGE SCALE GENOMIC DNA]</scope>
    <source>
        <strain evidence="13">cv. Heinz 1706</strain>
    </source>
</reference>
<keyword evidence="8 11" id="KW-1133">Transmembrane helix</keyword>
<evidence type="ECO:0000313" key="13">
    <source>
        <dbReference type="EnsemblPlants" id="Solyc11g007300.2.1"/>
    </source>
</evidence>
<name>A0A3Q7IPK0_SOLLC</name>
<dbReference type="EnsemblPlants" id="Solyc11g007300.2.1">
    <property type="protein sequence ID" value="Solyc11g007300.2.1"/>
    <property type="gene ID" value="Solyc11g007300.2"/>
</dbReference>
<dbReference type="GO" id="GO:0005886">
    <property type="term" value="C:plasma membrane"/>
    <property type="evidence" value="ECO:0007669"/>
    <property type="project" value="UniProtKB-ARBA"/>
</dbReference>
<feature type="transmembrane region" description="Helical" evidence="11">
    <location>
        <begin position="2666"/>
        <end position="2683"/>
    </location>
</feature>
<feature type="transmembrane region" description="Helical" evidence="11">
    <location>
        <begin position="3497"/>
        <end position="3516"/>
    </location>
</feature>
<dbReference type="Proteomes" id="UP000004994">
    <property type="component" value="Chromosome 11"/>
</dbReference>
<feature type="transmembrane region" description="Helical" evidence="11">
    <location>
        <begin position="665"/>
        <end position="683"/>
    </location>
</feature>
<feature type="transmembrane region" description="Helical" evidence="11">
    <location>
        <begin position="2003"/>
        <end position="2027"/>
    </location>
</feature>
<dbReference type="InterPro" id="IPR027417">
    <property type="entry name" value="P-loop_NTPase"/>
</dbReference>
<dbReference type="InterPro" id="IPR034001">
    <property type="entry name" value="ABCG_PDR_1"/>
</dbReference>
<dbReference type="PANTHER" id="PTHR48040">
    <property type="entry name" value="PLEIOTROPIC DRUG RESISTANCE PROTEIN 1-LIKE ISOFORM X1"/>
    <property type="match status" value="1"/>
</dbReference>
<feature type="domain" description="ABC transporter" evidence="12">
    <location>
        <begin position="3696"/>
        <end position="3948"/>
    </location>
</feature>
<feature type="transmembrane region" description="Helical" evidence="11">
    <location>
        <begin position="4218"/>
        <end position="4241"/>
    </location>
</feature>
<evidence type="ECO:0000259" key="12">
    <source>
        <dbReference type="PROSITE" id="PS50893"/>
    </source>
</evidence>
<dbReference type="OMA" id="NMEMQHV"/>
<dbReference type="FunFam" id="3.40.50.300:FF:000179">
    <property type="entry name" value="ABC transporter G family member 34"/>
    <property type="match status" value="3"/>
</dbReference>
<evidence type="ECO:0000313" key="14">
    <source>
        <dbReference type="Proteomes" id="UP000004994"/>
    </source>
</evidence>
<evidence type="ECO:0000256" key="10">
    <source>
        <dbReference type="SAM" id="MobiDB-lite"/>
    </source>
</evidence>
<dbReference type="SUPFAM" id="SSF52540">
    <property type="entry name" value="P-loop containing nucleoside triphosphate hydrolases"/>
    <property type="match status" value="6"/>
</dbReference>
<feature type="transmembrane region" description="Helical" evidence="11">
    <location>
        <begin position="618"/>
        <end position="645"/>
    </location>
</feature>
<feature type="transmembrane region" description="Helical" evidence="11">
    <location>
        <begin position="4037"/>
        <end position="4055"/>
    </location>
</feature>
<feature type="transmembrane region" description="Helical" evidence="11">
    <location>
        <begin position="3522"/>
        <end position="3543"/>
    </location>
</feature>
<dbReference type="GO" id="GO:0016887">
    <property type="term" value="F:ATP hydrolysis activity"/>
    <property type="evidence" value="ECO:0007669"/>
    <property type="project" value="InterPro"/>
</dbReference>
<evidence type="ECO:0000256" key="5">
    <source>
        <dbReference type="ARBA" id="ARBA00022737"/>
    </source>
</evidence>
<dbReference type="GO" id="GO:0009914">
    <property type="term" value="P:hormone transport"/>
    <property type="evidence" value="ECO:0007669"/>
    <property type="project" value="UniProtKB-ARBA"/>
</dbReference>
<dbReference type="InterPro" id="IPR043926">
    <property type="entry name" value="ABCG_dom"/>
</dbReference>
<keyword evidence="14" id="KW-1185">Reference proteome</keyword>
<dbReference type="Pfam" id="PF14510">
    <property type="entry name" value="ABC_trans_N"/>
    <property type="match status" value="3"/>
</dbReference>
<dbReference type="SMART" id="SM00382">
    <property type="entry name" value="AAA"/>
    <property type="match status" value="6"/>
</dbReference>
<dbReference type="Pfam" id="PF00005">
    <property type="entry name" value="ABC_tran"/>
    <property type="match status" value="6"/>
</dbReference>
<feature type="transmembrane region" description="Helical" evidence="11">
    <location>
        <begin position="4116"/>
        <end position="4141"/>
    </location>
</feature>
<feature type="transmembrane region" description="Helical" evidence="11">
    <location>
        <begin position="1257"/>
        <end position="1278"/>
    </location>
</feature>
<dbReference type="PROSITE" id="PS50893">
    <property type="entry name" value="ABC_TRANSPORTER_2"/>
    <property type="match status" value="6"/>
</dbReference>